<feature type="region of interest" description="Disordered" evidence="1">
    <location>
        <begin position="765"/>
        <end position="784"/>
    </location>
</feature>
<feature type="non-terminal residue" evidence="2">
    <location>
        <position position="1297"/>
    </location>
</feature>
<feature type="compositionally biased region" description="Polar residues" evidence="1">
    <location>
        <begin position="577"/>
        <end position="592"/>
    </location>
</feature>
<evidence type="ECO:0000256" key="1">
    <source>
        <dbReference type="SAM" id="MobiDB-lite"/>
    </source>
</evidence>
<comment type="caution">
    <text evidence="2">The sequence shown here is derived from an EMBL/GenBank/DDBJ whole genome shotgun (WGS) entry which is preliminary data.</text>
</comment>
<dbReference type="PANTHER" id="PTHR34536">
    <property type="entry name" value="DENTIN SIALOPHOSPHOPROTEIN-LIKE PROTEIN"/>
    <property type="match status" value="1"/>
</dbReference>
<feature type="compositionally biased region" description="Basic and acidic residues" evidence="1">
    <location>
        <begin position="1093"/>
        <end position="1130"/>
    </location>
</feature>
<feature type="region of interest" description="Disordered" evidence="1">
    <location>
        <begin position="323"/>
        <end position="343"/>
    </location>
</feature>
<evidence type="ECO:0000313" key="2">
    <source>
        <dbReference type="EMBL" id="KAH9312995.1"/>
    </source>
</evidence>
<organism evidence="2 3">
    <name type="scientific">Taxus chinensis</name>
    <name type="common">Chinese yew</name>
    <name type="synonym">Taxus wallichiana var. chinensis</name>
    <dbReference type="NCBI Taxonomy" id="29808"/>
    <lineage>
        <taxon>Eukaryota</taxon>
        <taxon>Viridiplantae</taxon>
        <taxon>Streptophyta</taxon>
        <taxon>Embryophyta</taxon>
        <taxon>Tracheophyta</taxon>
        <taxon>Spermatophyta</taxon>
        <taxon>Pinopsida</taxon>
        <taxon>Pinidae</taxon>
        <taxon>Conifers II</taxon>
        <taxon>Cupressales</taxon>
        <taxon>Taxaceae</taxon>
        <taxon>Taxus</taxon>
    </lineage>
</organism>
<feature type="compositionally biased region" description="Acidic residues" evidence="1">
    <location>
        <begin position="1038"/>
        <end position="1051"/>
    </location>
</feature>
<dbReference type="OMA" id="IHASAIC"/>
<feature type="region of interest" description="Disordered" evidence="1">
    <location>
        <begin position="576"/>
        <end position="595"/>
    </location>
</feature>
<accession>A0AA38L9C8</accession>
<feature type="compositionally biased region" description="Polar residues" evidence="1">
    <location>
        <begin position="366"/>
        <end position="377"/>
    </location>
</feature>
<dbReference type="EMBL" id="JAHRHJ020000006">
    <property type="protein sequence ID" value="KAH9312995.1"/>
    <property type="molecule type" value="Genomic_DNA"/>
</dbReference>
<feature type="region of interest" description="Disordered" evidence="1">
    <location>
        <begin position="429"/>
        <end position="449"/>
    </location>
</feature>
<gene>
    <name evidence="2" type="ORF">KI387_028030</name>
</gene>
<feature type="compositionally biased region" description="Acidic residues" evidence="1">
    <location>
        <begin position="1080"/>
        <end position="1092"/>
    </location>
</feature>
<reference evidence="2 3" key="1">
    <citation type="journal article" date="2021" name="Nat. Plants">
        <title>The Taxus genome provides insights into paclitaxel biosynthesis.</title>
        <authorList>
            <person name="Xiong X."/>
            <person name="Gou J."/>
            <person name="Liao Q."/>
            <person name="Li Y."/>
            <person name="Zhou Q."/>
            <person name="Bi G."/>
            <person name="Li C."/>
            <person name="Du R."/>
            <person name="Wang X."/>
            <person name="Sun T."/>
            <person name="Guo L."/>
            <person name="Liang H."/>
            <person name="Lu P."/>
            <person name="Wu Y."/>
            <person name="Zhang Z."/>
            <person name="Ro D.K."/>
            <person name="Shang Y."/>
            <person name="Huang S."/>
            <person name="Yan J."/>
        </authorList>
    </citation>
    <scope>NUCLEOTIDE SEQUENCE [LARGE SCALE GENOMIC DNA]</scope>
    <source>
        <strain evidence="2">Ta-2019</strain>
    </source>
</reference>
<keyword evidence="3" id="KW-1185">Reference proteome</keyword>
<name>A0AA38L9C8_TAXCH</name>
<feature type="compositionally biased region" description="Acidic residues" evidence="1">
    <location>
        <begin position="1059"/>
        <end position="1068"/>
    </location>
</feature>
<feature type="compositionally biased region" description="Pro residues" evidence="1">
    <location>
        <begin position="434"/>
        <end position="445"/>
    </location>
</feature>
<feature type="region of interest" description="Disordered" evidence="1">
    <location>
        <begin position="366"/>
        <end position="401"/>
    </location>
</feature>
<feature type="compositionally biased region" description="Basic and acidic residues" evidence="1">
    <location>
        <begin position="384"/>
        <end position="401"/>
    </location>
</feature>
<feature type="region of interest" description="Disordered" evidence="1">
    <location>
        <begin position="1036"/>
        <end position="1130"/>
    </location>
</feature>
<protein>
    <submittedName>
        <fullName evidence="2">Uncharacterized protein</fullName>
    </submittedName>
</protein>
<dbReference type="Proteomes" id="UP000824469">
    <property type="component" value="Unassembled WGS sequence"/>
</dbReference>
<feature type="region of interest" description="Disordered" evidence="1">
    <location>
        <begin position="1250"/>
        <end position="1273"/>
    </location>
</feature>
<feature type="compositionally biased region" description="Basic and acidic residues" evidence="1">
    <location>
        <begin position="765"/>
        <end position="776"/>
    </location>
</feature>
<dbReference type="InterPro" id="IPR013083">
    <property type="entry name" value="Znf_RING/FYVE/PHD"/>
</dbReference>
<proteinExistence type="predicted"/>
<feature type="compositionally biased region" description="Basic and acidic residues" evidence="1">
    <location>
        <begin position="1069"/>
        <end position="1079"/>
    </location>
</feature>
<dbReference type="PANTHER" id="PTHR34536:SF6">
    <property type="entry name" value="DENTIN SIALOPHOSPHOPROTEIN-LIKE PROTEIN"/>
    <property type="match status" value="1"/>
</dbReference>
<sequence>VSVMAGGLRTENKCRREVSSSMVIALEIVCVKRRTEGNGKNQGLFYAVECCRGSQVTRSKKYRCGERGFEDPEARLKALRFGFSAEGLVAFRSFLFGEGLKGSEGLGRGSSCFVCVRRSHVSGMLFAAAVFRAGNGVIRGVSFAGEEEAAIQRALGFLKGPELWNWVRKILGLQVQVSSPGVCRHCGQQQQQQQEQEQGDIEFGKQISEECICSACKKMESGEITIIRMDDQGGYRSIPVEEIWTDNKSAEMPGGEPICTFCGCEDNEHFEKMISLCRCTGGSVVAHPGCFRASQAIFRTGGSQAPILCKVCGSRGSSAIGADGKIGAGSTEEDSKPVDLNSTLSRESLSVTPKKGIKHYSSDLTNGWTGTNDQLENQPPLKRLKGESDRKAVEVSHKEGLSLSEPEKLGVTLPVRRFDDVVASVPIKKRKFWPPSPPPASPKAPSPLELSYSEAPVSVVNSARLSGTDEDQGLLNADREQQALDGIDIVAETFQETPGKIVGDTPNETSEKASRSIVYFSQDIVSNADVSGISTSTIDASMGKLARNSLDDGIYQTGYLDLEEAKPAGVNLKDTGIGNSEKPQQDNIYEDSQNQEEVHESQGHVMESNLLPVSQNQSHIINEIPACNSLNESMDTTSCNEMKEETELALGRNSTLVCGNHSEIVFGIKVTSEAGECSQRKSVSIGKDGQKQEKGMLLRLNSGYFNDDRSHWDLNTPMDSWEKHPEGVNIEPEPTFGGKLPAGNASDINNENLDGIQVQILVSDDKHDSRKPEQDMLSKGLQAQQDDHVLSSGEGLVLDKMSVLDMSLSLQPDALLSHHPANSQNKLKCALVSKSFSLLDKSVPERDLNLSMAHSEVPSELADGISSTEVQDGKLSVESPPDVILEKEPHLQSDEHIDTTMIDVNADALDGFKHSSSLGCDFEPVEDSLEASDLADAKGNLRCLPLSHEFPECEQKCPPSLPAGKQDLLGNQDLPGNQDLNETIEEDVTVDIHASAICEIDVGAENADIPGEKLGSPDVVLDKQSAEYAKEIAYGGDYESDGYDDEDEPVSDAEKSVELAEDENQGEEGEYRETELHDWIEEDVGEELEDEHVDYGDSDFRDADDLGMEQDDKGKDVEHERNCDDSHKFEMDERSYIHQEAQDLEVRAGGEDTKPETTAAGTGGELCVEKGKHKADGIISLSPELLSENKGLEIEENCILEMNTDFLRSREVRLSASSRQKSSGWDQLPEGFENADEAFKAVQDIISKRGRGSTWPTGGRSGPMSARISSSRIDAGFRERMTADDSIHGKEAFFMRA</sequence>
<evidence type="ECO:0000313" key="3">
    <source>
        <dbReference type="Proteomes" id="UP000824469"/>
    </source>
</evidence>
<dbReference type="Gene3D" id="3.30.40.10">
    <property type="entry name" value="Zinc/RING finger domain, C3HC4 (zinc finger)"/>
    <property type="match status" value="1"/>
</dbReference>
<feature type="non-terminal residue" evidence="2">
    <location>
        <position position="1"/>
    </location>
</feature>